<name>A0A6A1VAQ3_9ROSI</name>
<dbReference type="EMBL" id="RXIC02000025">
    <property type="protein sequence ID" value="KAB1208240.1"/>
    <property type="molecule type" value="Genomic_DNA"/>
</dbReference>
<dbReference type="AlphaFoldDB" id="A0A6A1VAQ3"/>
<keyword evidence="1" id="KW-1133">Transmembrane helix</keyword>
<accession>A0A6A1VAQ3</accession>
<protein>
    <submittedName>
        <fullName evidence="2">Uncharacterized protein</fullName>
    </submittedName>
</protein>
<keyword evidence="3" id="KW-1185">Reference proteome</keyword>
<sequence length="157" mass="17534">MVRRSMGRLEMVLGMGIIILLVIGVLQAREVLALSSSRPLIPSNQLPDHPSDQVEHVCSLLRCCLNTKLRGCKKKKRDKPSIDTIAVLNLASSIASLVCLSVVKIPSKRRSKSLSTGIIHETNCVLLRWRNDSTHCDVLVALLMILRLDPYKSKWHC</sequence>
<reference evidence="2 3" key="1">
    <citation type="journal article" date="2019" name="Plant Biotechnol. J.">
        <title>The red bayberry genome and genetic basis of sex determination.</title>
        <authorList>
            <person name="Jia H.M."/>
            <person name="Jia H.J."/>
            <person name="Cai Q.L."/>
            <person name="Wang Y."/>
            <person name="Zhao H.B."/>
            <person name="Yang W.F."/>
            <person name="Wang G.Y."/>
            <person name="Li Y.H."/>
            <person name="Zhan D.L."/>
            <person name="Shen Y.T."/>
            <person name="Niu Q.F."/>
            <person name="Chang L."/>
            <person name="Qiu J."/>
            <person name="Zhao L."/>
            <person name="Xie H.B."/>
            <person name="Fu W.Y."/>
            <person name="Jin J."/>
            <person name="Li X.W."/>
            <person name="Jiao Y."/>
            <person name="Zhou C.C."/>
            <person name="Tu T."/>
            <person name="Chai C.Y."/>
            <person name="Gao J.L."/>
            <person name="Fan L.J."/>
            <person name="van de Weg E."/>
            <person name="Wang J.Y."/>
            <person name="Gao Z.S."/>
        </authorList>
    </citation>
    <scope>NUCLEOTIDE SEQUENCE [LARGE SCALE GENOMIC DNA]</scope>
    <source>
        <tissue evidence="2">Leaves</tissue>
    </source>
</reference>
<evidence type="ECO:0000313" key="3">
    <source>
        <dbReference type="Proteomes" id="UP000516437"/>
    </source>
</evidence>
<gene>
    <name evidence="2" type="ORF">CJ030_MR7G027347</name>
</gene>
<evidence type="ECO:0000256" key="1">
    <source>
        <dbReference type="SAM" id="Phobius"/>
    </source>
</evidence>
<organism evidence="2 3">
    <name type="scientific">Morella rubra</name>
    <name type="common">Chinese bayberry</name>
    <dbReference type="NCBI Taxonomy" id="262757"/>
    <lineage>
        <taxon>Eukaryota</taxon>
        <taxon>Viridiplantae</taxon>
        <taxon>Streptophyta</taxon>
        <taxon>Embryophyta</taxon>
        <taxon>Tracheophyta</taxon>
        <taxon>Spermatophyta</taxon>
        <taxon>Magnoliopsida</taxon>
        <taxon>eudicotyledons</taxon>
        <taxon>Gunneridae</taxon>
        <taxon>Pentapetalae</taxon>
        <taxon>rosids</taxon>
        <taxon>fabids</taxon>
        <taxon>Fagales</taxon>
        <taxon>Myricaceae</taxon>
        <taxon>Morella</taxon>
    </lineage>
</organism>
<proteinExistence type="predicted"/>
<keyword evidence="1" id="KW-0472">Membrane</keyword>
<keyword evidence="1" id="KW-0812">Transmembrane</keyword>
<evidence type="ECO:0000313" key="2">
    <source>
        <dbReference type="EMBL" id="KAB1208240.1"/>
    </source>
</evidence>
<comment type="caution">
    <text evidence="2">The sequence shown here is derived from an EMBL/GenBank/DDBJ whole genome shotgun (WGS) entry which is preliminary data.</text>
</comment>
<feature type="transmembrane region" description="Helical" evidence="1">
    <location>
        <begin position="85"/>
        <end position="103"/>
    </location>
</feature>
<dbReference type="Proteomes" id="UP000516437">
    <property type="component" value="Chromosome 7"/>
</dbReference>